<dbReference type="Proteomes" id="UP000295680">
    <property type="component" value="Unassembled WGS sequence"/>
</dbReference>
<dbReference type="PANTHER" id="PTHR46796">
    <property type="entry name" value="HTH-TYPE TRANSCRIPTIONAL ACTIVATOR RHAS-RELATED"/>
    <property type="match status" value="1"/>
</dbReference>
<evidence type="ECO:0000313" key="6">
    <source>
        <dbReference type="Proteomes" id="UP000295680"/>
    </source>
</evidence>
<comment type="caution">
    <text evidence="5">The sequence shown here is derived from an EMBL/GenBank/DDBJ whole genome shotgun (WGS) entry which is preliminary data.</text>
</comment>
<dbReference type="InterPro" id="IPR050204">
    <property type="entry name" value="AraC_XylS_family_regulators"/>
</dbReference>
<protein>
    <submittedName>
        <fullName evidence="5">AraC-like DNA-binding protein</fullName>
    </submittedName>
</protein>
<dbReference type="RefSeq" id="WP_165960635.1">
    <property type="nucleotide sequence ID" value="NZ_SLWS01000006.1"/>
</dbReference>
<evidence type="ECO:0000256" key="1">
    <source>
        <dbReference type="ARBA" id="ARBA00023015"/>
    </source>
</evidence>
<dbReference type="PROSITE" id="PS01124">
    <property type="entry name" value="HTH_ARAC_FAMILY_2"/>
    <property type="match status" value="1"/>
</dbReference>
<reference evidence="5 6" key="1">
    <citation type="submission" date="2019-03" db="EMBL/GenBank/DDBJ databases">
        <title>Genomic Encyclopedia of Type Strains, Phase IV (KMG-IV): sequencing the most valuable type-strain genomes for metagenomic binning, comparative biology and taxonomic classification.</title>
        <authorList>
            <person name="Goeker M."/>
        </authorList>
    </citation>
    <scope>NUCLEOTIDE SEQUENCE [LARGE SCALE GENOMIC DNA]</scope>
    <source>
        <strain evidence="5 6">DSM 45934</strain>
    </source>
</reference>
<evidence type="ECO:0000256" key="2">
    <source>
        <dbReference type="ARBA" id="ARBA00023125"/>
    </source>
</evidence>
<accession>A0A4R2JE88</accession>
<dbReference type="Gene3D" id="1.10.10.60">
    <property type="entry name" value="Homeodomain-like"/>
    <property type="match status" value="1"/>
</dbReference>
<gene>
    <name evidence="5" type="ORF">EV192_106312</name>
</gene>
<dbReference type="Pfam" id="PF12833">
    <property type="entry name" value="HTH_18"/>
    <property type="match status" value="1"/>
</dbReference>
<dbReference type="EMBL" id="SLWS01000006">
    <property type="protein sequence ID" value="TCO56837.1"/>
    <property type="molecule type" value="Genomic_DNA"/>
</dbReference>
<proteinExistence type="predicted"/>
<dbReference type="GO" id="GO:0043565">
    <property type="term" value="F:sequence-specific DNA binding"/>
    <property type="evidence" value="ECO:0007669"/>
    <property type="project" value="InterPro"/>
</dbReference>
<sequence>MVFGVAADEVPLAGMPLAQEDLREAVKGCGNPDDRVLRVVRAMRTKPNESVRWHAGEVGLSERQLRRRFAVAVGLGPKVYLRMVRLHAAMAIARRQSRPEWADIAVRCGFYDQPHMLAEFNRAVGMSCGRFLQSERAAA</sequence>
<name>A0A4R2JE88_9PSEU</name>
<keyword evidence="2 5" id="KW-0238">DNA-binding</keyword>
<keyword evidence="3" id="KW-0804">Transcription</keyword>
<dbReference type="GO" id="GO:0003700">
    <property type="term" value="F:DNA-binding transcription factor activity"/>
    <property type="evidence" value="ECO:0007669"/>
    <property type="project" value="InterPro"/>
</dbReference>
<dbReference type="InterPro" id="IPR018060">
    <property type="entry name" value="HTH_AraC"/>
</dbReference>
<dbReference type="AlphaFoldDB" id="A0A4R2JE88"/>
<evidence type="ECO:0000259" key="4">
    <source>
        <dbReference type="PROSITE" id="PS01124"/>
    </source>
</evidence>
<keyword evidence="1" id="KW-0805">Transcription regulation</keyword>
<organism evidence="5 6">
    <name type="scientific">Actinocrispum wychmicini</name>
    <dbReference type="NCBI Taxonomy" id="1213861"/>
    <lineage>
        <taxon>Bacteria</taxon>
        <taxon>Bacillati</taxon>
        <taxon>Actinomycetota</taxon>
        <taxon>Actinomycetes</taxon>
        <taxon>Pseudonocardiales</taxon>
        <taxon>Pseudonocardiaceae</taxon>
        <taxon>Actinocrispum</taxon>
    </lineage>
</organism>
<evidence type="ECO:0000256" key="3">
    <source>
        <dbReference type="ARBA" id="ARBA00023163"/>
    </source>
</evidence>
<dbReference type="SMART" id="SM00342">
    <property type="entry name" value="HTH_ARAC"/>
    <property type="match status" value="1"/>
</dbReference>
<keyword evidence="6" id="KW-1185">Reference proteome</keyword>
<evidence type="ECO:0000313" key="5">
    <source>
        <dbReference type="EMBL" id="TCO56837.1"/>
    </source>
</evidence>
<feature type="domain" description="HTH araC/xylS-type" evidence="4">
    <location>
        <begin position="34"/>
        <end position="134"/>
    </location>
</feature>